<proteinExistence type="predicted"/>
<evidence type="ECO:0000313" key="2">
    <source>
        <dbReference type="EMBL" id="SPC99727.1"/>
    </source>
</evidence>
<dbReference type="InterPro" id="IPR052343">
    <property type="entry name" value="Retrotransposon-Effector_Assoc"/>
</dbReference>
<dbReference type="PANTHER" id="PTHR46890:SF48">
    <property type="entry name" value="RNA-DIRECTED DNA POLYMERASE"/>
    <property type="match status" value="1"/>
</dbReference>
<dbReference type="AlphaFoldDB" id="A0A2N9GAR9"/>
<name>A0A2N9GAR9_FAGSY</name>
<evidence type="ECO:0000256" key="1">
    <source>
        <dbReference type="SAM" id="MobiDB-lite"/>
    </source>
</evidence>
<feature type="compositionally biased region" description="Basic and acidic residues" evidence="1">
    <location>
        <begin position="322"/>
        <end position="338"/>
    </location>
</feature>
<sequence length="739" mass="81846">MREGMAYHVRLFGEKPHSVIHDISGVHDIVVDFVPFRSEFVVPSKGGVIADELVEEWRKFSPMANEGSGFTVEDDAMGNLEAIGAHCLLRKLFWVQFHGVPLSYMTKKTGERVGGAFGHVEEVDVPENEVWMVGLICSRSNSSSSGEMKQYCSWLRAAELGPRWKDVSGGQCMKQQPLSVHACGARSGTNSKFENNRQANISEFSSSRVREKPQKNKEPTLPAYLEVSQMCVEKNSSLGEEVVIEDEAANSNFAPSKDQLSNVQKQNSPPNHATGDSGGHAKYEVHGFTDVGSTSSHTPTKSPRGGEMGNVGPASSTAALTKGKDKGQKSWKRLEREKGKGSGITMGICLWCFMRHQLPNGSMVSDGNGDSTFSLSTKAAAQPAGTNKGHFCVQRLRTSGGLALLWSDQVDLTISMYSQNHIDTYVTEKMTGKDFRITGMDRVITDDMNNQLLEDFTPTEVSQALKQMYPTKALGVDGMSAIFYQTYWDILVIRLKKVLPLVVSESQSAFVPSCLIIDNVLVAFQVMHSMSLKRRGRKGQMAIKLDMSKAYDRVEWAFVEEVIHRLSYNPFAMIKCAKALHKDYQVGIHLCIPTSHMEEACQAPSQSEVIWQPPLEGWYKINWTMSMDPLSKVGWLGVLVHDHARRVMAASVDQLMALPRGVHQGIGPMIQVLTFAVEMGFLDVVLDGPFVQFLRDVSSRSQEPAIANLWIEDINVLTQTLSRFMVSPVTPESNHVVVM</sequence>
<gene>
    <name evidence="2" type="ORF">FSB_LOCUS27609</name>
</gene>
<protein>
    <submittedName>
        <fullName evidence="2">Uncharacterized protein</fullName>
    </submittedName>
</protein>
<dbReference type="PANTHER" id="PTHR46890">
    <property type="entry name" value="NON-LTR RETROLELEMENT REVERSE TRANSCRIPTASE-LIKE PROTEIN-RELATED"/>
    <property type="match status" value="1"/>
</dbReference>
<feature type="compositionally biased region" description="Polar residues" evidence="1">
    <location>
        <begin position="251"/>
        <end position="271"/>
    </location>
</feature>
<accession>A0A2N9GAR9</accession>
<organism evidence="2">
    <name type="scientific">Fagus sylvatica</name>
    <name type="common">Beechnut</name>
    <dbReference type="NCBI Taxonomy" id="28930"/>
    <lineage>
        <taxon>Eukaryota</taxon>
        <taxon>Viridiplantae</taxon>
        <taxon>Streptophyta</taxon>
        <taxon>Embryophyta</taxon>
        <taxon>Tracheophyta</taxon>
        <taxon>Spermatophyta</taxon>
        <taxon>Magnoliopsida</taxon>
        <taxon>eudicotyledons</taxon>
        <taxon>Gunneridae</taxon>
        <taxon>Pentapetalae</taxon>
        <taxon>rosids</taxon>
        <taxon>fabids</taxon>
        <taxon>Fagales</taxon>
        <taxon>Fagaceae</taxon>
        <taxon>Fagus</taxon>
    </lineage>
</organism>
<dbReference type="EMBL" id="OIVN01002002">
    <property type="protein sequence ID" value="SPC99727.1"/>
    <property type="molecule type" value="Genomic_DNA"/>
</dbReference>
<reference evidence="2" key="1">
    <citation type="submission" date="2018-02" db="EMBL/GenBank/DDBJ databases">
        <authorList>
            <person name="Cohen D.B."/>
            <person name="Kent A.D."/>
        </authorList>
    </citation>
    <scope>NUCLEOTIDE SEQUENCE</scope>
</reference>
<feature type="region of interest" description="Disordered" evidence="1">
    <location>
        <begin position="251"/>
        <end position="338"/>
    </location>
</feature>
<feature type="compositionally biased region" description="Polar residues" evidence="1">
    <location>
        <begin position="291"/>
        <end position="301"/>
    </location>
</feature>